<name>H0UQW8_9BACT</name>
<evidence type="ECO:0000256" key="2">
    <source>
        <dbReference type="ARBA" id="ARBA00004691"/>
    </source>
</evidence>
<dbReference type="AlphaFoldDB" id="H0UQW8"/>
<evidence type="ECO:0000313" key="17">
    <source>
        <dbReference type="EMBL" id="EHM09797.1"/>
    </source>
</evidence>
<evidence type="ECO:0000256" key="10">
    <source>
        <dbReference type="ARBA" id="ARBA00023002"/>
    </source>
</evidence>
<dbReference type="STRING" id="926567.TheveDRAFT_0638"/>
<dbReference type="UniPathway" id="UPA00392"/>
<dbReference type="EMBL" id="CM001377">
    <property type="protein sequence ID" value="EHM09797.1"/>
    <property type="molecule type" value="Genomic_DNA"/>
</dbReference>
<evidence type="ECO:0000256" key="1">
    <source>
        <dbReference type="ARBA" id="ARBA00002268"/>
    </source>
</evidence>
<evidence type="ECO:0000256" key="14">
    <source>
        <dbReference type="ARBA" id="ARBA00023284"/>
    </source>
</evidence>
<comment type="pathway">
    <text evidence="2">tRNA modification; tRNA-queuosine biosynthesis.</text>
</comment>
<dbReference type="PANTHER" id="PTHR36701">
    <property type="entry name" value="EPOXYQUEUOSINE REDUCTASE QUEH"/>
    <property type="match status" value="1"/>
</dbReference>
<keyword evidence="18" id="KW-1185">Reference proteome</keyword>
<dbReference type="EC" id="1.17.99.6" evidence="4"/>
<evidence type="ECO:0000256" key="7">
    <source>
        <dbReference type="ARBA" id="ARBA00022694"/>
    </source>
</evidence>
<evidence type="ECO:0000256" key="4">
    <source>
        <dbReference type="ARBA" id="ARBA00012622"/>
    </source>
</evidence>
<dbReference type="GO" id="GO:0008616">
    <property type="term" value="P:tRNA queuosine(34) biosynthetic process"/>
    <property type="evidence" value="ECO:0007669"/>
    <property type="project" value="UniProtKB-UniPathway"/>
</dbReference>
<protein>
    <recommendedName>
        <fullName evidence="5">Epoxyqueuosine reductase QueH</fullName>
        <ecNumber evidence="4">1.17.99.6</ecNumber>
    </recommendedName>
    <alternativeName>
        <fullName evidence="15">Queuosine biosynthesis protein QueH</fullName>
    </alternativeName>
</protein>
<evidence type="ECO:0000256" key="9">
    <source>
        <dbReference type="ARBA" id="ARBA00022785"/>
    </source>
</evidence>
<keyword evidence="9" id="KW-0671">Queuosine biosynthesis</keyword>
<evidence type="ECO:0000256" key="11">
    <source>
        <dbReference type="ARBA" id="ARBA00023004"/>
    </source>
</evidence>
<comment type="similarity">
    <text evidence="3">Belongs to the QueH family.</text>
</comment>
<dbReference type="HOGENOM" id="CLU_088177_1_0_0"/>
<dbReference type="InterPro" id="IPR003828">
    <property type="entry name" value="QueH"/>
</dbReference>
<evidence type="ECO:0000256" key="3">
    <source>
        <dbReference type="ARBA" id="ARBA00008207"/>
    </source>
</evidence>
<evidence type="ECO:0000256" key="5">
    <source>
        <dbReference type="ARBA" id="ARBA00016895"/>
    </source>
</evidence>
<accession>H0UQW8</accession>
<dbReference type="GO" id="GO:0046872">
    <property type="term" value="F:metal ion binding"/>
    <property type="evidence" value="ECO:0007669"/>
    <property type="project" value="UniProtKB-KW"/>
</dbReference>
<keyword evidence="7" id="KW-0819">tRNA processing</keyword>
<evidence type="ECO:0000256" key="13">
    <source>
        <dbReference type="ARBA" id="ARBA00023157"/>
    </source>
</evidence>
<keyword evidence="11" id="KW-0408">Iron</keyword>
<keyword evidence="12" id="KW-0411">Iron-sulfur</keyword>
<proteinExistence type="inferred from homology"/>
<evidence type="ECO:0000256" key="8">
    <source>
        <dbReference type="ARBA" id="ARBA00022723"/>
    </source>
</evidence>
<keyword evidence="8" id="KW-0479">Metal-binding</keyword>
<comment type="catalytic activity">
    <reaction evidence="16">
        <text>epoxyqueuosine(34) in tRNA + AH2 = queuosine(34) in tRNA + A + H2O</text>
        <dbReference type="Rhea" id="RHEA:32159"/>
        <dbReference type="Rhea" id="RHEA-COMP:18571"/>
        <dbReference type="Rhea" id="RHEA-COMP:18582"/>
        <dbReference type="ChEBI" id="CHEBI:13193"/>
        <dbReference type="ChEBI" id="CHEBI:15377"/>
        <dbReference type="ChEBI" id="CHEBI:17499"/>
        <dbReference type="ChEBI" id="CHEBI:194431"/>
        <dbReference type="ChEBI" id="CHEBI:194443"/>
        <dbReference type="EC" id="1.17.99.6"/>
    </reaction>
</comment>
<keyword evidence="10" id="KW-0560">Oxidoreductase</keyword>
<reference evidence="17 18" key="1">
    <citation type="submission" date="2011-10" db="EMBL/GenBank/DDBJ databases">
        <title>The Noncontiguous Finished genome of Thermanaerovibrio velox DSM 12556.</title>
        <authorList>
            <consortium name="US DOE Joint Genome Institute (JGI-PGF)"/>
            <person name="Lucas S."/>
            <person name="Copeland A."/>
            <person name="Lapidus A."/>
            <person name="Glavina del Rio T."/>
            <person name="Dalin E."/>
            <person name="Tice H."/>
            <person name="Bruce D."/>
            <person name="Goodwin L."/>
            <person name="Pitluck S."/>
            <person name="Peters L."/>
            <person name="Mikhailova N."/>
            <person name="Teshima H."/>
            <person name="Kyrpides N."/>
            <person name="Mavromatis K."/>
            <person name="Ivanova N."/>
            <person name="Markowitz V."/>
            <person name="Cheng J.-F."/>
            <person name="Hugenholtz P."/>
            <person name="Woyke T."/>
            <person name="Wu D."/>
            <person name="Spring S."/>
            <person name="Brambilla E.-M."/>
            <person name="Klenk H.-P."/>
            <person name="Eisen J.A."/>
        </authorList>
    </citation>
    <scope>NUCLEOTIDE SEQUENCE [LARGE SCALE GENOMIC DNA]</scope>
    <source>
        <strain evidence="17 18">DSM 12556</strain>
    </source>
</reference>
<keyword evidence="13" id="KW-1015">Disulfide bond</keyword>
<evidence type="ECO:0000256" key="16">
    <source>
        <dbReference type="ARBA" id="ARBA00047415"/>
    </source>
</evidence>
<keyword evidence="6" id="KW-0004">4Fe-4S</keyword>
<dbReference type="PANTHER" id="PTHR36701:SF1">
    <property type="entry name" value="EPOXYQUEUOSINE REDUCTASE QUEH"/>
    <property type="match status" value="1"/>
</dbReference>
<dbReference type="Pfam" id="PF02677">
    <property type="entry name" value="QueH"/>
    <property type="match status" value="1"/>
</dbReference>
<gene>
    <name evidence="17" type="ORF">TheveDRAFT_0638</name>
</gene>
<dbReference type="GO" id="GO:0051539">
    <property type="term" value="F:4 iron, 4 sulfur cluster binding"/>
    <property type="evidence" value="ECO:0007669"/>
    <property type="project" value="UniProtKB-KW"/>
</dbReference>
<dbReference type="OrthoDB" id="9801033at2"/>
<evidence type="ECO:0000256" key="15">
    <source>
        <dbReference type="ARBA" id="ARBA00031446"/>
    </source>
</evidence>
<dbReference type="RefSeq" id="WP_006583290.1">
    <property type="nucleotide sequence ID" value="NZ_CM001377.1"/>
</dbReference>
<dbReference type="Proteomes" id="UP000005730">
    <property type="component" value="Chromosome"/>
</dbReference>
<evidence type="ECO:0000256" key="12">
    <source>
        <dbReference type="ARBA" id="ARBA00023014"/>
    </source>
</evidence>
<comment type="function">
    <text evidence="1">Catalyzes the conversion of epoxyqueuosine (oQ) to queuosine (Q), which is a hypermodified base found in the wobble positions of tRNA(Asp), tRNA(Asn), tRNA(His) and tRNA(Tyr).</text>
</comment>
<keyword evidence="14" id="KW-0676">Redox-active center</keyword>
<dbReference type="eggNOG" id="COG1636">
    <property type="taxonomic scope" value="Bacteria"/>
</dbReference>
<organism evidence="17 18">
    <name type="scientific">Thermanaerovibrio velox DSM 12556</name>
    <dbReference type="NCBI Taxonomy" id="926567"/>
    <lineage>
        <taxon>Bacteria</taxon>
        <taxon>Thermotogati</taxon>
        <taxon>Synergistota</taxon>
        <taxon>Synergistia</taxon>
        <taxon>Synergistales</taxon>
        <taxon>Synergistaceae</taxon>
        <taxon>Thermanaerovibrio</taxon>
    </lineage>
</organism>
<dbReference type="GO" id="GO:0052693">
    <property type="term" value="F:epoxyqueuosine reductase activity"/>
    <property type="evidence" value="ECO:0007669"/>
    <property type="project" value="UniProtKB-EC"/>
</dbReference>
<evidence type="ECO:0000313" key="18">
    <source>
        <dbReference type="Proteomes" id="UP000005730"/>
    </source>
</evidence>
<sequence length="181" mass="20873">MSDWSSKPKLLLHICCAPDGTVPWEELRGRFHVTGYFYGSNVHPEEEYLKRLQAVMTLKEHMAGDLITEPYDPEGWMRRTWALREEAEGGGRCGLCFAVQLMECARRAVEGGFEWICTTLTISPHKDPVRINAIGRSLAKMNGLMWEERVWRKGGGFVRSVEMSRRMGLYRQTWCGCLWAR</sequence>
<evidence type="ECO:0000256" key="6">
    <source>
        <dbReference type="ARBA" id="ARBA00022485"/>
    </source>
</evidence>